<sequence length="181" mass="20861">MPHSTQICWLFLKSVFATPTGHTTNELIIVRESISRENKSNELLKNKLEEMKTSARAKSPSIVVRCHDANEIGWMLTQSPTSKEEKRRHHRHHKTKKDSTTCNEEGHNNVEKDVHKKQRRRTKSASSTVVKREPPPAIQTDAPLKSNHQMYARSPHAKKSIMSNQFFTRHMSSPKSPTQIY</sequence>
<evidence type="ECO:0000313" key="4">
    <source>
        <dbReference type="Proteomes" id="UP001431209"/>
    </source>
</evidence>
<reference evidence="3 4" key="1">
    <citation type="submission" date="2024-03" db="EMBL/GenBank/DDBJ databases">
        <title>The Acrasis kona genome and developmental transcriptomes reveal deep origins of eukaryotic multicellular pathways.</title>
        <authorList>
            <person name="Sheikh S."/>
            <person name="Fu C.-J."/>
            <person name="Brown M.W."/>
            <person name="Baldauf S.L."/>
        </authorList>
    </citation>
    <scope>NUCLEOTIDE SEQUENCE [LARGE SCALE GENOMIC DNA]</scope>
    <source>
        <strain evidence="3 4">ATCC MYA-3509</strain>
    </source>
</reference>
<comment type="caution">
    <text evidence="3">The sequence shown here is derived from an EMBL/GenBank/DDBJ whole genome shotgun (WGS) entry which is preliminary data.</text>
</comment>
<name>A0AAW2YVH0_9EUKA</name>
<accession>A0AAW2YVH0</accession>
<feature type="compositionally biased region" description="Basic and acidic residues" evidence="1">
    <location>
        <begin position="104"/>
        <end position="114"/>
    </location>
</feature>
<dbReference type="EMBL" id="JAOPGA020000679">
    <property type="protein sequence ID" value="KAL0480644.1"/>
    <property type="molecule type" value="Genomic_DNA"/>
</dbReference>
<feature type="region of interest" description="Disordered" evidence="1">
    <location>
        <begin position="77"/>
        <end position="147"/>
    </location>
</feature>
<evidence type="ECO:0000256" key="1">
    <source>
        <dbReference type="SAM" id="MobiDB-lite"/>
    </source>
</evidence>
<feature type="signal peptide" evidence="2">
    <location>
        <begin position="1"/>
        <end position="17"/>
    </location>
</feature>
<evidence type="ECO:0000313" key="3">
    <source>
        <dbReference type="EMBL" id="KAL0480644.1"/>
    </source>
</evidence>
<dbReference type="Proteomes" id="UP001431209">
    <property type="component" value="Unassembled WGS sequence"/>
</dbReference>
<feature type="chain" id="PRO_5043632488" evidence="2">
    <location>
        <begin position="18"/>
        <end position="181"/>
    </location>
</feature>
<feature type="compositionally biased region" description="Basic residues" evidence="1">
    <location>
        <begin position="86"/>
        <end position="96"/>
    </location>
</feature>
<gene>
    <name evidence="3" type="ORF">AKO1_002486</name>
</gene>
<keyword evidence="2" id="KW-0732">Signal</keyword>
<keyword evidence="4" id="KW-1185">Reference proteome</keyword>
<organism evidence="3 4">
    <name type="scientific">Acrasis kona</name>
    <dbReference type="NCBI Taxonomy" id="1008807"/>
    <lineage>
        <taxon>Eukaryota</taxon>
        <taxon>Discoba</taxon>
        <taxon>Heterolobosea</taxon>
        <taxon>Tetramitia</taxon>
        <taxon>Eutetramitia</taxon>
        <taxon>Acrasidae</taxon>
        <taxon>Acrasis</taxon>
    </lineage>
</organism>
<proteinExistence type="predicted"/>
<evidence type="ECO:0000256" key="2">
    <source>
        <dbReference type="SAM" id="SignalP"/>
    </source>
</evidence>
<dbReference type="AlphaFoldDB" id="A0AAW2YVH0"/>
<protein>
    <submittedName>
        <fullName evidence="3">Uncharacterized protein</fullName>
    </submittedName>
</protein>